<dbReference type="RefSeq" id="WP_098074218.1">
    <property type="nucleotide sequence ID" value="NZ_PDEQ01000001.1"/>
</dbReference>
<keyword evidence="2" id="KW-0812">Transmembrane</keyword>
<dbReference type="OrthoDB" id="9772884at2"/>
<protein>
    <recommendedName>
        <fullName evidence="5">Membrane protein 6-pyruvoyl-tetrahydropterin synthase-related domain-containing protein</fullName>
    </recommendedName>
</protein>
<sequence length="860" mass="94216">MSSSSARSSSRRGRPPHAQDGFLSSLSPLARHGVSMLLFIVLSVSFFAPIHFDGKGLHGTDIVKWRGMAEAMIQYEEETGDDALWAPNAFGGMPGYLINYGSEIPQVDTVINTLRPYAWPSTHLFLMLAGAYLLTFYLTGNFFSSLLAGIAYGFTTYMPIILAAGHQTKFVALAFAPFILLAFAYTLRNPGPLGGFCFAIVLAVELRAQHPQITYYVLMLAFVWWLVEMIGAVRDGTWKPIAKATGWLALGTILALLMVLQPYWPTWEYKQFSVRGAASGTGEGGNMGWENAMRWSQGIGEIITLAVADAFGGSGGTYWGPKPFTAGPHYVGAVALSLAGLAVYRVRTRVVQGLAAGALVTILFAFGRHLAIVNRPMFEFFPYFDAFRAPETWLSISVLAIAVLAGIGLNDVLRRTKKKAVEEKKTKATMYAFGAMVALVGLLYLGGDALLDFEKPNEEARLVQMIRQQYPNVGQQRVRQAAQQEIQKRRDAREESFSDDALRSLLALLVAGGLLMLYRRETAPASVAAAGVVLVVLIDLWTVDGRYLNDQSFSPTPDAEQQIQTFAFDQWLEEREDELGGAGHFRVLPLRRPGASGLSGDGYTPYLHQSLSGYHGAKLQRYQDYLDHILRGPNGGISDNAVDMMNARYILSTQQLPGTDVVFQDEQSGVLVLENANAVPRGYLVGSTRVIESAEETWSFLRSGDFNPREMAVLPEPLDGPISPIDSTSTASVTLEEYSPREITWSVETDSPRLFVASEVYYPAGWEASINGEEVQIHRVNYLLRGVHVPAGSHTLTMTFTPASDRYGTLISGVTTAIVYGGVAFMLALPYYRRRKEEGRAAEEGKQTGADGDDDRGNGA</sequence>
<feature type="transmembrane region" description="Helical" evidence="2">
    <location>
        <begin position="245"/>
        <end position="264"/>
    </location>
</feature>
<evidence type="ECO:0000313" key="4">
    <source>
        <dbReference type="Proteomes" id="UP000220102"/>
    </source>
</evidence>
<feature type="compositionally biased region" description="Basic and acidic residues" evidence="1">
    <location>
        <begin position="837"/>
        <end position="846"/>
    </location>
</feature>
<proteinExistence type="predicted"/>
<feature type="transmembrane region" description="Helical" evidence="2">
    <location>
        <begin position="807"/>
        <end position="832"/>
    </location>
</feature>
<evidence type="ECO:0000256" key="1">
    <source>
        <dbReference type="SAM" id="MobiDB-lite"/>
    </source>
</evidence>
<feature type="transmembrane region" description="Helical" evidence="2">
    <location>
        <begin position="170"/>
        <end position="187"/>
    </location>
</feature>
<name>A0A2A8D2Z3_9BACT</name>
<reference evidence="3 4" key="1">
    <citation type="submission" date="2017-10" db="EMBL/GenBank/DDBJ databases">
        <title>Draft genome of Longibacter Salinarum.</title>
        <authorList>
            <person name="Goh K.M."/>
            <person name="Shamsir M.S."/>
            <person name="Lim S.W."/>
        </authorList>
    </citation>
    <scope>NUCLEOTIDE SEQUENCE [LARGE SCALE GENOMIC DNA]</scope>
    <source>
        <strain evidence="3 4">KCTC 52045</strain>
    </source>
</reference>
<feature type="transmembrane region" description="Helical" evidence="2">
    <location>
        <begin position="525"/>
        <end position="543"/>
    </location>
</feature>
<dbReference type="PANTHER" id="PTHR38454">
    <property type="entry name" value="INTEGRAL MEMBRANE PROTEIN-RELATED"/>
    <property type="match status" value="1"/>
</dbReference>
<evidence type="ECO:0000256" key="2">
    <source>
        <dbReference type="SAM" id="Phobius"/>
    </source>
</evidence>
<keyword evidence="2" id="KW-0472">Membrane</keyword>
<organism evidence="3 4">
    <name type="scientific">Longibacter salinarum</name>
    <dbReference type="NCBI Taxonomy" id="1850348"/>
    <lineage>
        <taxon>Bacteria</taxon>
        <taxon>Pseudomonadati</taxon>
        <taxon>Rhodothermota</taxon>
        <taxon>Rhodothermia</taxon>
        <taxon>Rhodothermales</taxon>
        <taxon>Salisaetaceae</taxon>
        <taxon>Longibacter</taxon>
    </lineage>
</organism>
<dbReference type="PANTHER" id="PTHR38454:SF1">
    <property type="entry name" value="INTEGRAL MEMBRANE PROTEIN"/>
    <property type="match status" value="1"/>
</dbReference>
<dbReference type="Pfam" id="PF09586">
    <property type="entry name" value="YfhO"/>
    <property type="match status" value="1"/>
</dbReference>
<feature type="transmembrane region" description="Helical" evidence="2">
    <location>
        <begin position="124"/>
        <end position="140"/>
    </location>
</feature>
<keyword evidence="2" id="KW-1133">Transmembrane helix</keyword>
<evidence type="ECO:0000313" key="3">
    <source>
        <dbReference type="EMBL" id="PEN15319.1"/>
    </source>
</evidence>
<feature type="transmembrane region" description="Helical" evidence="2">
    <location>
        <begin position="430"/>
        <end position="447"/>
    </location>
</feature>
<feature type="transmembrane region" description="Helical" evidence="2">
    <location>
        <begin position="353"/>
        <end position="372"/>
    </location>
</feature>
<accession>A0A2A8D2Z3</accession>
<feature type="transmembrane region" description="Helical" evidence="2">
    <location>
        <begin position="501"/>
        <end position="518"/>
    </location>
</feature>
<feature type="region of interest" description="Disordered" evidence="1">
    <location>
        <begin position="837"/>
        <end position="860"/>
    </location>
</feature>
<keyword evidence="4" id="KW-1185">Reference proteome</keyword>
<feature type="transmembrane region" description="Helical" evidence="2">
    <location>
        <begin position="146"/>
        <end position="163"/>
    </location>
</feature>
<evidence type="ECO:0008006" key="5">
    <source>
        <dbReference type="Google" id="ProtNLM"/>
    </source>
</evidence>
<dbReference type="AlphaFoldDB" id="A0A2A8D2Z3"/>
<gene>
    <name evidence="3" type="ORF">CRI94_03305</name>
</gene>
<feature type="transmembrane region" description="Helical" evidence="2">
    <location>
        <begin position="213"/>
        <end position="233"/>
    </location>
</feature>
<dbReference type="Proteomes" id="UP000220102">
    <property type="component" value="Unassembled WGS sequence"/>
</dbReference>
<feature type="transmembrane region" description="Helical" evidence="2">
    <location>
        <begin position="29"/>
        <end position="48"/>
    </location>
</feature>
<feature type="transmembrane region" description="Helical" evidence="2">
    <location>
        <begin position="392"/>
        <end position="409"/>
    </location>
</feature>
<dbReference type="InterPro" id="IPR018580">
    <property type="entry name" value="Uncharacterised_YfhO"/>
</dbReference>
<comment type="caution">
    <text evidence="3">The sequence shown here is derived from an EMBL/GenBank/DDBJ whole genome shotgun (WGS) entry which is preliminary data.</text>
</comment>
<dbReference type="EMBL" id="PDEQ01000001">
    <property type="protein sequence ID" value="PEN15319.1"/>
    <property type="molecule type" value="Genomic_DNA"/>
</dbReference>
<feature type="transmembrane region" description="Helical" evidence="2">
    <location>
        <begin position="327"/>
        <end position="346"/>
    </location>
</feature>